<keyword evidence="3" id="KW-1185">Reference proteome</keyword>
<dbReference type="EMBL" id="OX395133">
    <property type="protein sequence ID" value="CAI5782445.1"/>
    <property type="molecule type" value="Genomic_DNA"/>
</dbReference>
<accession>A0AA35KQG1</accession>
<reference evidence="2" key="1">
    <citation type="submission" date="2022-12" db="EMBL/GenBank/DDBJ databases">
        <authorList>
            <person name="Alioto T."/>
            <person name="Alioto T."/>
            <person name="Gomez Garrido J."/>
        </authorList>
    </citation>
    <scope>NUCLEOTIDE SEQUENCE</scope>
</reference>
<feature type="region of interest" description="Disordered" evidence="1">
    <location>
        <begin position="52"/>
        <end position="79"/>
    </location>
</feature>
<feature type="compositionally biased region" description="Basic and acidic residues" evidence="1">
    <location>
        <begin position="69"/>
        <end position="79"/>
    </location>
</feature>
<dbReference type="Proteomes" id="UP001178461">
    <property type="component" value="Chromosome 8"/>
</dbReference>
<proteinExistence type="predicted"/>
<evidence type="ECO:0000256" key="1">
    <source>
        <dbReference type="SAM" id="MobiDB-lite"/>
    </source>
</evidence>
<evidence type="ECO:0000313" key="3">
    <source>
        <dbReference type="Proteomes" id="UP001178461"/>
    </source>
</evidence>
<feature type="region of interest" description="Disordered" evidence="1">
    <location>
        <begin position="1"/>
        <end position="24"/>
    </location>
</feature>
<organism evidence="2 3">
    <name type="scientific">Podarcis lilfordi</name>
    <name type="common">Lilford's wall lizard</name>
    <dbReference type="NCBI Taxonomy" id="74358"/>
    <lineage>
        <taxon>Eukaryota</taxon>
        <taxon>Metazoa</taxon>
        <taxon>Chordata</taxon>
        <taxon>Craniata</taxon>
        <taxon>Vertebrata</taxon>
        <taxon>Euteleostomi</taxon>
        <taxon>Lepidosauria</taxon>
        <taxon>Squamata</taxon>
        <taxon>Bifurcata</taxon>
        <taxon>Unidentata</taxon>
        <taxon>Episquamata</taxon>
        <taxon>Laterata</taxon>
        <taxon>Lacertibaenia</taxon>
        <taxon>Lacertidae</taxon>
        <taxon>Podarcis</taxon>
    </lineage>
</organism>
<evidence type="ECO:0000313" key="2">
    <source>
        <dbReference type="EMBL" id="CAI5782445.1"/>
    </source>
</evidence>
<gene>
    <name evidence="2" type="ORF">PODLI_1B022574</name>
</gene>
<name>A0AA35KQG1_9SAUR</name>
<feature type="compositionally biased region" description="Polar residues" evidence="1">
    <location>
        <begin position="1"/>
        <end position="10"/>
    </location>
</feature>
<sequence>MKANGTTKSGENFGKSSREAFTREQVPLKSARTIFLSSTVMCLFGRVFRKERKKERSQSCLKKLSTPVRDSEAEGHPGS</sequence>
<protein>
    <submittedName>
        <fullName evidence="2">Uncharacterized protein</fullName>
    </submittedName>
</protein>
<dbReference type="AlphaFoldDB" id="A0AA35KQG1"/>